<dbReference type="EMBL" id="JAOTOJ010000008">
    <property type="protein sequence ID" value="KAK9397474.1"/>
    <property type="molecule type" value="Genomic_DNA"/>
</dbReference>
<evidence type="ECO:0000256" key="16">
    <source>
        <dbReference type="ARBA" id="ARBA00048602"/>
    </source>
</evidence>
<dbReference type="SMART" id="SM00317">
    <property type="entry name" value="SET"/>
    <property type="match status" value="1"/>
</dbReference>
<proteinExistence type="predicted"/>
<dbReference type="PROSITE" id="PS51570">
    <property type="entry name" value="SAM_MT43_SUVAR420_2"/>
    <property type="match status" value="1"/>
</dbReference>
<sequence>MNVSPLPAIRRKHHLREAVEAFRKRKDLEAAYQALMQGGWACQYFANRSHQQEAAFKSHIFRYLRIFLPESGFAIRHCSRYSLEINGAQVVSTKSWRKNDKLELLEGYIAELTEPDESLLRAGENDFSIMYSTRKQCAQLWLGPAAFINHDCRPNCKFVPMDGNTACVKVLRDIEPDDEITCFYGDGFFGENNELCECHTCESGTSLVLSLSCLNFACIWKGEGAFRLLNQTPLVATSVNEKYLLRETDGRLQRWKKQSCKHAQRNVKAGHKARRRKSQLHGAVHRYTTRWYLKMLKPLHIPLHNCLACRARGCKLHPKLSQYAHVRLEGPLFGGKQCWQQLPSDKVEKEQAEEQHLPKRMVSFPPFVPPKRLRLVVSHGSINLEVAASSCEEMS</sequence>
<evidence type="ECO:0000256" key="5">
    <source>
        <dbReference type="ARBA" id="ARBA00022454"/>
    </source>
</evidence>
<name>A0AAW1B5V1_CROAD</name>
<evidence type="ECO:0000259" key="18">
    <source>
        <dbReference type="PROSITE" id="PS50280"/>
    </source>
</evidence>
<keyword evidence="5" id="KW-0158">Chromosome</keyword>
<dbReference type="PANTHER" id="PTHR12977">
    <property type="entry name" value="SUPPRESSOR OF VARIEGATION 4-20-RELATED"/>
    <property type="match status" value="1"/>
</dbReference>
<dbReference type="PANTHER" id="PTHR12977:SF11">
    <property type="entry name" value="HISTONE-LYSINE N-METHYLTRANSFERASE KMT5C"/>
    <property type="match status" value="1"/>
</dbReference>
<dbReference type="GO" id="GO:0140941">
    <property type="term" value="F:histone H4K20me methyltransferase activity"/>
    <property type="evidence" value="ECO:0007669"/>
    <property type="project" value="UniProtKB-EC"/>
</dbReference>
<evidence type="ECO:0000256" key="12">
    <source>
        <dbReference type="ARBA" id="ARBA00023163"/>
    </source>
</evidence>
<dbReference type="Gene3D" id="2.170.270.10">
    <property type="entry name" value="SET domain"/>
    <property type="match status" value="1"/>
</dbReference>
<dbReference type="Proteomes" id="UP001474421">
    <property type="component" value="Unassembled WGS sequence"/>
</dbReference>
<evidence type="ECO:0000256" key="4">
    <source>
        <dbReference type="ARBA" id="ARBA00012188"/>
    </source>
</evidence>
<keyword evidence="11" id="KW-0805">Transcription regulation</keyword>
<dbReference type="PROSITE" id="PS50280">
    <property type="entry name" value="SET"/>
    <property type="match status" value="1"/>
</dbReference>
<evidence type="ECO:0000313" key="20">
    <source>
        <dbReference type="Proteomes" id="UP001474421"/>
    </source>
</evidence>
<evidence type="ECO:0000256" key="14">
    <source>
        <dbReference type="ARBA" id="ARBA00031786"/>
    </source>
</evidence>
<comment type="subcellular location">
    <subcellularLocation>
        <location evidence="2">Chromosome</location>
    </subcellularLocation>
    <subcellularLocation>
        <location evidence="1">Nucleus</location>
    </subcellularLocation>
</comment>
<comment type="catalytic activity">
    <reaction evidence="16">
        <text>N(6),N(6)-dimethyl-L-lysyl(20)-[histone H4] + S-adenosyl-L-methionine = N(6),N(6),N(6)-trimethyl-L-lysyl(20)-[histone H4] + S-adenosyl-L-homocysteine + H(+)</text>
        <dbReference type="Rhea" id="RHEA:61992"/>
        <dbReference type="Rhea" id="RHEA-COMP:15556"/>
        <dbReference type="Rhea" id="RHEA-COMP:15998"/>
        <dbReference type="ChEBI" id="CHEBI:15378"/>
        <dbReference type="ChEBI" id="CHEBI:57856"/>
        <dbReference type="ChEBI" id="CHEBI:59789"/>
        <dbReference type="ChEBI" id="CHEBI:61961"/>
        <dbReference type="ChEBI" id="CHEBI:61976"/>
    </reaction>
    <physiologicalReaction direction="left-to-right" evidence="16">
        <dbReference type="Rhea" id="RHEA:61993"/>
    </physiologicalReaction>
</comment>
<dbReference type="GO" id="GO:0005634">
    <property type="term" value="C:nucleus"/>
    <property type="evidence" value="ECO:0007669"/>
    <property type="project" value="UniProtKB-SubCell"/>
</dbReference>
<gene>
    <name evidence="19" type="ORF">NXF25_020835</name>
</gene>
<protein>
    <recommendedName>
        <fullName evidence="14">[histone H4]-N-methyl-L-lysine20 N-methyltransferase KMT5B</fullName>
        <ecNumber evidence="3">2.1.1.361</ecNumber>
        <ecNumber evidence="4">2.1.1.362</ecNumber>
    </recommendedName>
    <alternativeName>
        <fullName evidence="15">[histone H4]-lysine20 N-methyltransferase KMT5B</fullName>
    </alternativeName>
</protein>
<evidence type="ECO:0000256" key="10">
    <source>
        <dbReference type="ARBA" id="ARBA00022853"/>
    </source>
</evidence>
<evidence type="ECO:0000256" key="8">
    <source>
        <dbReference type="ARBA" id="ARBA00022679"/>
    </source>
</evidence>
<reference evidence="19 20" key="1">
    <citation type="journal article" date="2024" name="Proc. Natl. Acad. Sci. U.S.A.">
        <title>The genetic regulatory architecture and epigenomic basis for age-related changes in rattlesnake venom.</title>
        <authorList>
            <person name="Hogan M.P."/>
            <person name="Holding M.L."/>
            <person name="Nystrom G.S."/>
            <person name="Colston T.J."/>
            <person name="Bartlett D.A."/>
            <person name="Mason A.J."/>
            <person name="Ellsworth S.A."/>
            <person name="Rautsaw R.M."/>
            <person name="Lawrence K.C."/>
            <person name="Strickland J.L."/>
            <person name="He B."/>
            <person name="Fraser P."/>
            <person name="Margres M.J."/>
            <person name="Gilbert D.M."/>
            <person name="Gibbs H.L."/>
            <person name="Parkinson C.L."/>
            <person name="Rokyta D.R."/>
        </authorList>
    </citation>
    <scope>NUCLEOTIDE SEQUENCE [LARGE SCALE GENOMIC DNA]</scope>
    <source>
        <strain evidence="19">DRR0105</strain>
    </source>
</reference>
<evidence type="ECO:0000256" key="7">
    <source>
        <dbReference type="ARBA" id="ARBA00022603"/>
    </source>
</evidence>
<dbReference type="Gene3D" id="1.10.10.1700">
    <property type="entry name" value="Histone-lysine N-methyltransferase"/>
    <property type="match status" value="1"/>
</dbReference>
<evidence type="ECO:0000256" key="13">
    <source>
        <dbReference type="ARBA" id="ARBA00023242"/>
    </source>
</evidence>
<dbReference type="FunFam" id="2.170.270.10:FF:000006">
    <property type="entry name" value="Histone-lysine N-methyltransferase"/>
    <property type="match status" value="1"/>
</dbReference>
<dbReference type="InterPro" id="IPR039977">
    <property type="entry name" value="Suv4-20/Set9"/>
</dbReference>
<keyword evidence="6" id="KW-0678">Repressor</keyword>
<dbReference type="GO" id="GO:0140944">
    <property type="term" value="F:histone H4K20 monomethyltransferase activity"/>
    <property type="evidence" value="ECO:0007669"/>
    <property type="project" value="UniProtKB-EC"/>
</dbReference>
<evidence type="ECO:0000256" key="6">
    <source>
        <dbReference type="ARBA" id="ARBA00022491"/>
    </source>
</evidence>
<dbReference type="GO" id="GO:0005694">
    <property type="term" value="C:chromosome"/>
    <property type="evidence" value="ECO:0007669"/>
    <property type="project" value="UniProtKB-SubCell"/>
</dbReference>
<evidence type="ECO:0000313" key="19">
    <source>
        <dbReference type="EMBL" id="KAK9397474.1"/>
    </source>
</evidence>
<keyword evidence="20" id="KW-1185">Reference proteome</keyword>
<keyword evidence="12" id="KW-0804">Transcription</keyword>
<accession>A0AAW1B5V1</accession>
<evidence type="ECO:0000256" key="17">
    <source>
        <dbReference type="ARBA" id="ARBA00048710"/>
    </source>
</evidence>
<evidence type="ECO:0000256" key="2">
    <source>
        <dbReference type="ARBA" id="ARBA00004286"/>
    </source>
</evidence>
<dbReference type="InterPro" id="IPR025790">
    <property type="entry name" value="Suv4-20_animal"/>
</dbReference>
<dbReference type="EC" id="2.1.1.362" evidence="4"/>
<organism evidence="19 20">
    <name type="scientific">Crotalus adamanteus</name>
    <name type="common">Eastern diamondback rattlesnake</name>
    <dbReference type="NCBI Taxonomy" id="8729"/>
    <lineage>
        <taxon>Eukaryota</taxon>
        <taxon>Metazoa</taxon>
        <taxon>Chordata</taxon>
        <taxon>Craniata</taxon>
        <taxon>Vertebrata</taxon>
        <taxon>Euteleostomi</taxon>
        <taxon>Lepidosauria</taxon>
        <taxon>Squamata</taxon>
        <taxon>Bifurcata</taxon>
        <taxon>Unidentata</taxon>
        <taxon>Episquamata</taxon>
        <taxon>Toxicofera</taxon>
        <taxon>Serpentes</taxon>
        <taxon>Colubroidea</taxon>
        <taxon>Viperidae</taxon>
        <taxon>Crotalinae</taxon>
        <taxon>Crotalus</taxon>
    </lineage>
</organism>
<dbReference type="InterPro" id="IPR046341">
    <property type="entry name" value="SET_dom_sf"/>
</dbReference>
<evidence type="ECO:0000256" key="3">
    <source>
        <dbReference type="ARBA" id="ARBA00012187"/>
    </source>
</evidence>
<evidence type="ECO:0000256" key="11">
    <source>
        <dbReference type="ARBA" id="ARBA00023015"/>
    </source>
</evidence>
<keyword evidence="7" id="KW-0489">Methyltransferase</keyword>
<dbReference type="EC" id="2.1.1.361" evidence="3"/>
<dbReference type="InterPro" id="IPR001214">
    <property type="entry name" value="SET_dom"/>
</dbReference>
<keyword evidence="8" id="KW-0808">Transferase</keyword>
<evidence type="ECO:0000256" key="15">
    <source>
        <dbReference type="ARBA" id="ARBA00031835"/>
    </source>
</evidence>
<keyword evidence="9" id="KW-0949">S-adenosyl-L-methionine</keyword>
<evidence type="ECO:0000256" key="1">
    <source>
        <dbReference type="ARBA" id="ARBA00004123"/>
    </source>
</evidence>
<keyword evidence="10" id="KW-0156">Chromatin regulator</keyword>
<evidence type="ECO:0000256" key="9">
    <source>
        <dbReference type="ARBA" id="ARBA00022691"/>
    </source>
</evidence>
<comment type="catalytic activity">
    <reaction evidence="17">
        <text>N(6)-methyl-L-lysyl(20)-[histone H4] + S-adenosyl-L-methionine = N(6),N(6)-dimethyl-L-lysyl(20)-[histone H4] + S-adenosyl-L-homocysteine + H(+)</text>
        <dbReference type="Rhea" id="RHEA:60348"/>
        <dbReference type="Rhea" id="RHEA-COMP:15555"/>
        <dbReference type="Rhea" id="RHEA-COMP:15556"/>
        <dbReference type="ChEBI" id="CHEBI:15378"/>
        <dbReference type="ChEBI" id="CHEBI:57856"/>
        <dbReference type="ChEBI" id="CHEBI:59789"/>
        <dbReference type="ChEBI" id="CHEBI:61929"/>
        <dbReference type="ChEBI" id="CHEBI:61976"/>
        <dbReference type="EC" id="2.1.1.362"/>
    </reaction>
    <physiologicalReaction direction="left-to-right" evidence="17">
        <dbReference type="Rhea" id="RHEA:60349"/>
    </physiologicalReaction>
</comment>
<dbReference type="AlphaFoldDB" id="A0AAW1B5V1"/>
<dbReference type="Pfam" id="PF00856">
    <property type="entry name" value="SET"/>
    <property type="match status" value="1"/>
</dbReference>
<feature type="domain" description="SET" evidence="18">
    <location>
        <begin position="71"/>
        <end position="185"/>
    </location>
</feature>
<dbReference type="SUPFAM" id="SSF82199">
    <property type="entry name" value="SET domain"/>
    <property type="match status" value="1"/>
</dbReference>
<dbReference type="InterPro" id="IPR041938">
    <property type="entry name" value="Hist-Lys_N-MTase_N"/>
</dbReference>
<dbReference type="GO" id="GO:0032259">
    <property type="term" value="P:methylation"/>
    <property type="evidence" value="ECO:0007669"/>
    <property type="project" value="UniProtKB-KW"/>
</dbReference>
<keyword evidence="13" id="KW-0539">Nucleus</keyword>
<comment type="caution">
    <text evidence="19">The sequence shown here is derived from an EMBL/GenBank/DDBJ whole genome shotgun (WGS) entry which is preliminary data.</text>
</comment>